<gene>
    <name evidence="1" type="ORF">CBG49_04645</name>
</gene>
<dbReference type="KEGG" id="capn:CBG49_04645"/>
<dbReference type="RefSeq" id="WP_088593576.1">
    <property type="nucleotide sequence ID" value="NZ_CP022022.1"/>
</dbReference>
<evidence type="ECO:0008006" key="3">
    <source>
        <dbReference type="Google" id="ProtNLM"/>
    </source>
</evidence>
<evidence type="ECO:0000313" key="1">
    <source>
        <dbReference type="EMBL" id="ASF42421.1"/>
    </source>
</evidence>
<accession>A0A1Z4BMA2</accession>
<name>A0A1Z4BMA2_9FLAO</name>
<reference evidence="2" key="1">
    <citation type="submission" date="2017-06" db="EMBL/GenBank/DDBJ databases">
        <title>Complete genome sequence of Capnocytophaga sp. KCOM 1579 (=ChDC OS43) isolated from a human refractory periapical abscess lesion.</title>
        <authorList>
            <person name="Kook J.-K."/>
            <person name="Park S.-N."/>
            <person name="Lim Y.K."/>
            <person name="Roh H."/>
        </authorList>
    </citation>
    <scope>NUCLEOTIDE SEQUENCE [LARGE SCALE GENOMIC DNA]</scope>
    <source>
        <strain evidence="2">ChDC OS43</strain>
    </source>
</reference>
<dbReference type="AlphaFoldDB" id="A0A1Z4BMA2"/>
<dbReference type="EMBL" id="CP022022">
    <property type="protein sequence ID" value="ASF42421.1"/>
    <property type="molecule type" value="Genomic_DNA"/>
</dbReference>
<evidence type="ECO:0000313" key="2">
    <source>
        <dbReference type="Proteomes" id="UP000197007"/>
    </source>
</evidence>
<organism evidence="1 2">
    <name type="scientific">Capnocytophaga endodontalis</name>
    <dbReference type="NCBI Taxonomy" id="2708117"/>
    <lineage>
        <taxon>Bacteria</taxon>
        <taxon>Pseudomonadati</taxon>
        <taxon>Bacteroidota</taxon>
        <taxon>Flavobacteriia</taxon>
        <taxon>Flavobacteriales</taxon>
        <taxon>Flavobacteriaceae</taxon>
        <taxon>Capnocytophaga</taxon>
    </lineage>
</organism>
<protein>
    <recommendedName>
        <fullName evidence="3">SMI1/KNR4 family protein</fullName>
    </recommendedName>
</protein>
<proteinExistence type="predicted"/>
<dbReference type="Proteomes" id="UP000197007">
    <property type="component" value="Chromosome"/>
</dbReference>
<keyword evidence="2" id="KW-1185">Reference proteome</keyword>
<sequence>MNPLQKIEQTYGFQYPKLYHQLWEGGMLDMGAKYPYHSYCPMEYKNGDRLPNKEWLEQEYPKLKENPPLFLYVDWFQVLTPSQLAKEFEFLNQHLTQYPQNQKFFFAPFARAVVDDYMVYCFCYNKEKPTQEPSVVFIREDGEVDILSGNLQNFIFYQLIKRLVAHFHDISFICYGDFYENLRQTLRSHRPYLTEEQAKVLEEIYKREIKEYTKKLTSGGCYTFLTLLHEREEETLLNKYNPLPKETILLRTV</sequence>